<feature type="compositionally biased region" description="Basic and acidic residues" evidence="1">
    <location>
        <begin position="80"/>
        <end position="94"/>
    </location>
</feature>
<sequence length="141" mass="15458">MQEKRRGVIVKREDAICEGWAAVAPQKKPEVAGWQKSKARKVGHLGVSWAKSRLKSKKRGCRKLEGGLPGAPLKVRRSSRGQERSKEGRSTDRRRALQVVILQGGEATGWRVVESHCVQGPLVVGLAMGCEGPRVVDNQKA</sequence>
<gene>
    <name evidence="2" type="ORF">GOP47_0000992</name>
</gene>
<evidence type="ECO:0000313" key="2">
    <source>
        <dbReference type="EMBL" id="KAI5084823.1"/>
    </source>
</evidence>
<comment type="caution">
    <text evidence="2">The sequence shown here is derived from an EMBL/GenBank/DDBJ whole genome shotgun (WGS) entry which is preliminary data.</text>
</comment>
<accession>A0A9D4VEJ9</accession>
<dbReference type="EMBL" id="JABFUD020000001">
    <property type="protein sequence ID" value="KAI5084823.1"/>
    <property type="molecule type" value="Genomic_DNA"/>
</dbReference>
<dbReference type="Proteomes" id="UP000886520">
    <property type="component" value="Chromosome 1"/>
</dbReference>
<evidence type="ECO:0000256" key="1">
    <source>
        <dbReference type="SAM" id="MobiDB-lite"/>
    </source>
</evidence>
<dbReference type="AlphaFoldDB" id="A0A9D4VEJ9"/>
<organism evidence="2 3">
    <name type="scientific">Adiantum capillus-veneris</name>
    <name type="common">Maidenhair fern</name>
    <dbReference type="NCBI Taxonomy" id="13818"/>
    <lineage>
        <taxon>Eukaryota</taxon>
        <taxon>Viridiplantae</taxon>
        <taxon>Streptophyta</taxon>
        <taxon>Embryophyta</taxon>
        <taxon>Tracheophyta</taxon>
        <taxon>Polypodiopsida</taxon>
        <taxon>Polypodiidae</taxon>
        <taxon>Polypodiales</taxon>
        <taxon>Pteridineae</taxon>
        <taxon>Pteridaceae</taxon>
        <taxon>Vittarioideae</taxon>
        <taxon>Adiantum</taxon>
    </lineage>
</organism>
<name>A0A9D4VEJ9_ADICA</name>
<proteinExistence type="predicted"/>
<feature type="region of interest" description="Disordered" evidence="1">
    <location>
        <begin position="58"/>
        <end position="94"/>
    </location>
</feature>
<protein>
    <submittedName>
        <fullName evidence="2">Uncharacterized protein</fullName>
    </submittedName>
</protein>
<keyword evidence="3" id="KW-1185">Reference proteome</keyword>
<evidence type="ECO:0000313" key="3">
    <source>
        <dbReference type="Proteomes" id="UP000886520"/>
    </source>
</evidence>
<reference evidence="2" key="1">
    <citation type="submission" date="2021-01" db="EMBL/GenBank/DDBJ databases">
        <title>Adiantum capillus-veneris genome.</title>
        <authorList>
            <person name="Fang Y."/>
            <person name="Liao Q."/>
        </authorList>
    </citation>
    <scope>NUCLEOTIDE SEQUENCE</scope>
    <source>
        <strain evidence="2">H3</strain>
        <tissue evidence="2">Leaf</tissue>
    </source>
</reference>